<dbReference type="CDD" id="cd02637">
    <property type="entry name" value="R3H_PARN"/>
    <property type="match status" value="1"/>
</dbReference>
<dbReference type="GO" id="GO:1990432">
    <property type="term" value="P:siRNA 3'-end processing"/>
    <property type="evidence" value="ECO:0007669"/>
    <property type="project" value="TreeGrafter"/>
</dbReference>
<dbReference type="Gene3D" id="3.30.420.10">
    <property type="entry name" value="Ribonuclease H-like superfamily/Ribonuclease H"/>
    <property type="match status" value="2"/>
</dbReference>
<evidence type="ECO:0000256" key="3">
    <source>
        <dbReference type="ARBA" id="ARBA00031923"/>
    </source>
</evidence>
<dbReference type="SUPFAM" id="SSF82708">
    <property type="entry name" value="R3H domain"/>
    <property type="match status" value="1"/>
</dbReference>
<dbReference type="InterPro" id="IPR036867">
    <property type="entry name" value="R3H_dom_sf"/>
</dbReference>
<dbReference type="EMBL" id="BLXT01007982">
    <property type="protein sequence ID" value="GFO44635.1"/>
    <property type="molecule type" value="Genomic_DNA"/>
</dbReference>
<dbReference type="GO" id="GO:0005634">
    <property type="term" value="C:nucleus"/>
    <property type="evidence" value="ECO:0007669"/>
    <property type="project" value="TreeGrafter"/>
</dbReference>
<feature type="compositionally biased region" description="Basic and acidic residues" evidence="4">
    <location>
        <begin position="144"/>
        <end position="153"/>
    </location>
</feature>
<dbReference type="InterPro" id="IPR034042">
    <property type="entry name" value="PARN_R3H"/>
</dbReference>
<evidence type="ECO:0000256" key="2">
    <source>
        <dbReference type="ARBA" id="ARBA00015918"/>
    </source>
</evidence>
<dbReference type="Pfam" id="PF01424">
    <property type="entry name" value="R3H"/>
    <property type="match status" value="1"/>
</dbReference>
<dbReference type="Proteomes" id="UP000735302">
    <property type="component" value="Unassembled WGS sequence"/>
</dbReference>
<dbReference type="InterPro" id="IPR001374">
    <property type="entry name" value="R3H_dom"/>
</dbReference>
<accession>A0AAV4DKG7</accession>
<dbReference type="InterPro" id="IPR012337">
    <property type="entry name" value="RNaseH-like_sf"/>
</dbReference>
<feature type="non-terminal residue" evidence="6">
    <location>
        <position position="397"/>
    </location>
</feature>
<dbReference type="InterPro" id="IPR051181">
    <property type="entry name" value="CAF1_poly(A)_ribonucleases"/>
</dbReference>
<sequence length="397" mass="45360">MEITKHTFNEQLDSILTAIEESTFLAIDGEFTGLDAEGCSHIAPFDTPEERYLKLRHGSTDFMLIQFGLCAFKVDEEKRIYEAKPYNFYVFPRPSSRNAPDRRFMCQSSSLDFLICNGFDFNKLIKEGISYLSLEQEHKMKAELERKHAEQKNRSASSVLSPDGANSKKMPLPVPDDQKEFLTDICERISVFLEGDDEELKLQSCNAFQRKLVYQTVEEKYPLVHLQTKTGEKKERFLVVQRAKDAEDLEKKEQEKQALEKMELDLQVGFTKVIKAITKSGKLVVGHNMFLDIIHSMNQFHSVLPYNLVDFKAMVKTVFPRLLDTKLLANTPPLKDFMTYTSLNDLQETMQSKPFSPVPVKPAPGFDLYNSGSVALHEAGYDAYITGCCFATMCKFL</sequence>
<gene>
    <name evidence="6" type="ORF">PoB_007114000</name>
</gene>
<dbReference type="PROSITE" id="PS51061">
    <property type="entry name" value="R3H"/>
    <property type="match status" value="1"/>
</dbReference>
<comment type="caution">
    <text evidence="6">The sequence shown here is derived from an EMBL/GenBank/DDBJ whole genome shotgun (WGS) entry which is preliminary data.</text>
</comment>
<evidence type="ECO:0000256" key="1">
    <source>
        <dbReference type="ARBA" id="ARBA00008372"/>
    </source>
</evidence>
<dbReference type="GO" id="GO:1990431">
    <property type="term" value="P:priRNA 3'-end processing"/>
    <property type="evidence" value="ECO:0007669"/>
    <property type="project" value="TreeGrafter"/>
</dbReference>
<organism evidence="6 7">
    <name type="scientific">Plakobranchus ocellatus</name>
    <dbReference type="NCBI Taxonomy" id="259542"/>
    <lineage>
        <taxon>Eukaryota</taxon>
        <taxon>Metazoa</taxon>
        <taxon>Spiralia</taxon>
        <taxon>Lophotrochozoa</taxon>
        <taxon>Mollusca</taxon>
        <taxon>Gastropoda</taxon>
        <taxon>Heterobranchia</taxon>
        <taxon>Euthyneura</taxon>
        <taxon>Panpulmonata</taxon>
        <taxon>Sacoglossa</taxon>
        <taxon>Placobranchoidea</taxon>
        <taxon>Plakobranchidae</taxon>
        <taxon>Plakobranchus</taxon>
    </lineage>
</organism>
<dbReference type="Pfam" id="PF04857">
    <property type="entry name" value="CAF1"/>
    <property type="match status" value="1"/>
</dbReference>
<feature type="region of interest" description="Disordered" evidence="4">
    <location>
        <begin position="144"/>
        <end position="173"/>
    </location>
</feature>
<evidence type="ECO:0000313" key="7">
    <source>
        <dbReference type="Proteomes" id="UP000735302"/>
    </source>
</evidence>
<dbReference type="PANTHER" id="PTHR15092:SF44">
    <property type="entry name" value="POLY(A)-SPECIFIC RIBONUCLEASE PARN"/>
    <property type="match status" value="1"/>
</dbReference>
<dbReference type="GO" id="GO:0000175">
    <property type="term" value="F:3'-5'-RNA exonuclease activity"/>
    <property type="evidence" value="ECO:0007669"/>
    <property type="project" value="TreeGrafter"/>
</dbReference>
<dbReference type="AlphaFoldDB" id="A0AAV4DKG7"/>
<name>A0AAV4DKG7_9GAST</name>
<dbReference type="GO" id="GO:0003723">
    <property type="term" value="F:RNA binding"/>
    <property type="evidence" value="ECO:0007669"/>
    <property type="project" value="TreeGrafter"/>
</dbReference>
<proteinExistence type="inferred from homology"/>
<evidence type="ECO:0000256" key="4">
    <source>
        <dbReference type="SAM" id="MobiDB-lite"/>
    </source>
</evidence>
<dbReference type="GO" id="GO:0000289">
    <property type="term" value="P:nuclear-transcribed mRNA poly(A) tail shortening"/>
    <property type="evidence" value="ECO:0007669"/>
    <property type="project" value="TreeGrafter"/>
</dbReference>
<evidence type="ECO:0000259" key="5">
    <source>
        <dbReference type="PROSITE" id="PS51061"/>
    </source>
</evidence>
<evidence type="ECO:0000313" key="6">
    <source>
        <dbReference type="EMBL" id="GFO44635.1"/>
    </source>
</evidence>
<reference evidence="6 7" key="1">
    <citation type="journal article" date="2021" name="Elife">
        <title>Chloroplast acquisition without the gene transfer in kleptoplastic sea slugs, Plakobranchus ocellatus.</title>
        <authorList>
            <person name="Maeda T."/>
            <person name="Takahashi S."/>
            <person name="Yoshida T."/>
            <person name="Shimamura S."/>
            <person name="Takaki Y."/>
            <person name="Nagai Y."/>
            <person name="Toyoda A."/>
            <person name="Suzuki Y."/>
            <person name="Arimoto A."/>
            <person name="Ishii H."/>
            <person name="Satoh N."/>
            <person name="Nishiyama T."/>
            <person name="Hasebe M."/>
            <person name="Maruyama T."/>
            <person name="Minagawa J."/>
            <person name="Obokata J."/>
            <person name="Shigenobu S."/>
        </authorList>
    </citation>
    <scope>NUCLEOTIDE SEQUENCE [LARGE SCALE GENOMIC DNA]</scope>
</reference>
<dbReference type="Gene3D" id="3.30.1370.50">
    <property type="entry name" value="R3H-like domain"/>
    <property type="match status" value="1"/>
</dbReference>
<comment type="similarity">
    <text evidence="1">Belongs to the CAF1 family.</text>
</comment>
<feature type="domain" description="R3H" evidence="5">
    <location>
        <begin position="179"/>
        <end position="244"/>
    </location>
</feature>
<keyword evidence="7" id="KW-1185">Reference proteome</keyword>
<dbReference type="SUPFAM" id="SSF53098">
    <property type="entry name" value="Ribonuclease H-like"/>
    <property type="match status" value="1"/>
</dbReference>
<protein>
    <recommendedName>
        <fullName evidence="2">Poly(A)-specific ribonuclease PARN</fullName>
    </recommendedName>
    <alternativeName>
        <fullName evidence="3">Polyadenylate-specific ribonuclease</fullName>
    </alternativeName>
</protein>
<dbReference type="PANTHER" id="PTHR15092">
    <property type="entry name" value="POLY A -SPECIFIC RIBONUCLEASE/TARGET OF EGR1, MEMBER 1"/>
    <property type="match status" value="1"/>
</dbReference>
<dbReference type="FunFam" id="3.30.420.10:FF:000035">
    <property type="entry name" value="Poly(A)-specific ribonuclease PARN"/>
    <property type="match status" value="1"/>
</dbReference>
<dbReference type="InterPro" id="IPR006941">
    <property type="entry name" value="RNase_CAF1"/>
</dbReference>
<dbReference type="InterPro" id="IPR036397">
    <property type="entry name" value="RNaseH_sf"/>
</dbReference>